<dbReference type="EMBL" id="FNON01000004">
    <property type="protein sequence ID" value="SDY07115.1"/>
    <property type="molecule type" value="Genomic_DNA"/>
</dbReference>
<protein>
    <recommendedName>
        <fullName evidence="3">YbaB/EbfC DNA-binding family protein</fullName>
    </recommendedName>
</protein>
<organism evidence="1 2">
    <name type="scientific">Amycolatopsis xylanica</name>
    <dbReference type="NCBI Taxonomy" id="589385"/>
    <lineage>
        <taxon>Bacteria</taxon>
        <taxon>Bacillati</taxon>
        <taxon>Actinomycetota</taxon>
        <taxon>Actinomycetes</taxon>
        <taxon>Pseudonocardiales</taxon>
        <taxon>Pseudonocardiaceae</taxon>
        <taxon>Amycolatopsis</taxon>
    </lineage>
</organism>
<name>A0A1H3GVW1_9PSEU</name>
<dbReference type="Gene3D" id="3.30.1310.10">
    <property type="entry name" value="Nucleoid-associated protein YbaB-like domain"/>
    <property type="match status" value="1"/>
</dbReference>
<dbReference type="Proteomes" id="UP000199515">
    <property type="component" value="Unassembled WGS sequence"/>
</dbReference>
<evidence type="ECO:0000313" key="1">
    <source>
        <dbReference type="EMBL" id="SDY07115.1"/>
    </source>
</evidence>
<gene>
    <name evidence="1" type="ORF">SAMN05421504_104412</name>
</gene>
<dbReference type="OrthoDB" id="5118533at2"/>
<dbReference type="InterPro" id="IPR036894">
    <property type="entry name" value="YbaB-like_sf"/>
</dbReference>
<evidence type="ECO:0008006" key="3">
    <source>
        <dbReference type="Google" id="ProtNLM"/>
    </source>
</evidence>
<dbReference type="AlphaFoldDB" id="A0A1H3GVW1"/>
<accession>A0A1H3GVW1</accession>
<sequence>MPEPDSGVFDLDRMAADALATMEDERRKLGELGKLWKEERTTVRAKDQSLAMTFDGRGELVDLVFNGDRYRGLAPAQLASVLVETLQRGRAQSMEKMTELMGMTAVPGLDLAGLATGKVDPQEMVDALLAPMLEGIDGFDDRKKEQRDG</sequence>
<keyword evidence="2" id="KW-1185">Reference proteome</keyword>
<dbReference type="STRING" id="589385.SAMN05421504_104412"/>
<dbReference type="RefSeq" id="WP_091291266.1">
    <property type="nucleotide sequence ID" value="NZ_FNON01000004.1"/>
</dbReference>
<proteinExistence type="predicted"/>
<evidence type="ECO:0000313" key="2">
    <source>
        <dbReference type="Proteomes" id="UP000199515"/>
    </source>
</evidence>
<reference evidence="1 2" key="1">
    <citation type="submission" date="2016-10" db="EMBL/GenBank/DDBJ databases">
        <authorList>
            <person name="de Groot N.N."/>
        </authorList>
    </citation>
    <scope>NUCLEOTIDE SEQUENCE [LARGE SCALE GENOMIC DNA]</scope>
    <source>
        <strain evidence="1 2">CPCC 202699</strain>
    </source>
</reference>